<comment type="similarity">
    <text evidence="2">Belongs to the GtrA family.</text>
</comment>
<dbReference type="AlphaFoldDB" id="A0A927CZ19"/>
<keyword evidence="3 6" id="KW-0812">Transmembrane</keyword>
<evidence type="ECO:0000256" key="2">
    <source>
        <dbReference type="ARBA" id="ARBA00009399"/>
    </source>
</evidence>
<evidence type="ECO:0000256" key="1">
    <source>
        <dbReference type="ARBA" id="ARBA00004141"/>
    </source>
</evidence>
<gene>
    <name evidence="8" type="ORF">IEO70_13120</name>
</gene>
<feature type="transmembrane region" description="Helical" evidence="6">
    <location>
        <begin position="95"/>
        <end position="112"/>
    </location>
</feature>
<evidence type="ECO:0000313" key="8">
    <source>
        <dbReference type="EMBL" id="MBD3109287.1"/>
    </source>
</evidence>
<keyword evidence="9" id="KW-1185">Reference proteome</keyword>
<dbReference type="Proteomes" id="UP000602076">
    <property type="component" value="Unassembled WGS sequence"/>
</dbReference>
<reference evidence="8" key="1">
    <citation type="submission" date="2020-09" db="EMBL/GenBank/DDBJ databases">
        <title>Bacillus faecalis sp. nov., a moderately halophilic bacterium isolated from cow faeces.</title>
        <authorList>
            <person name="Jiang L."/>
            <person name="Lee J."/>
        </authorList>
    </citation>
    <scope>NUCLEOTIDE SEQUENCE</scope>
    <source>
        <strain evidence="8">AGMB 02131</strain>
    </source>
</reference>
<dbReference type="InterPro" id="IPR007267">
    <property type="entry name" value="GtrA_DPMS_TM"/>
</dbReference>
<feature type="transmembrane region" description="Helical" evidence="6">
    <location>
        <begin position="32"/>
        <end position="49"/>
    </location>
</feature>
<proteinExistence type="inferred from homology"/>
<dbReference type="PANTHER" id="PTHR38459:SF1">
    <property type="entry name" value="PROPHAGE BACTOPRENOL-LINKED GLUCOSE TRANSLOCASE HOMOLOG"/>
    <property type="match status" value="1"/>
</dbReference>
<keyword evidence="4 6" id="KW-1133">Transmembrane helix</keyword>
<comment type="subcellular location">
    <subcellularLocation>
        <location evidence="1">Membrane</location>
        <topology evidence="1">Multi-pass membrane protein</topology>
    </subcellularLocation>
</comment>
<feature type="transmembrane region" description="Helical" evidence="6">
    <location>
        <begin position="7"/>
        <end position="26"/>
    </location>
</feature>
<name>A0A927CZ19_9BACI</name>
<dbReference type="Pfam" id="PF04138">
    <property type="entry name" value="GtrA_DPMS_TM"/>
    <property type="match status" value="1"/>
</dbReference>
<evidence type="ECO:0000256" key="6">
    <source>
        <dbReference type="SAM" id="Phobius"/>
    </source>
</evidence>
<dbReference type="EMBL" id="JACXSI010000032">
    <property type="protein sequence ID" value="MBD3109287.1"/>
    <property type="molecule type" value="Genomic_DNA"/>
</dbReference>
<evidence type="ECO:0000259" key="7">
    <source>
        <dbReference type="Pfam" id="PF04138"/>
    </source>
</evidence>
<protein>
    <submittedName>
        <fullName evidence="8">GtrA family protein</fullName>
    </submittedName>
</protein>
<comment type="caution">
    <text evidence="8">The sequence shown here is derived from an EMBL/GenBank/DDBJ whole genome shotgun (WGS) entry which is preliminary data.</text>
</comment>
<keyword evidence="5 6" id="KW-0472">Membrane</keyword>
<accession>A0A927CZ19</accession>
<evidence type="ECO:0000256" key="4">
    <source>
        <dbReference type="ARBA" id="ARBA00022989"/>
    </source>
</evidence>
<evidence type="ECO:0000313" key="9">
    <source>
        <dbReference type="Proteomes" id="UP000602076"/>
    </source>
</evidence>
<sequence length="123" mass="13900">MNKLIKFCIVGMGNTLLTFLVFYLLLTIGMNYLAANIIGYTVGVANSYYWNKSWVFEAKSNYKHFLRFIAVNILTLLINTGSLFIFVHSFGLNEIIAQIIATGIGMVVNFILNKIWTFNSTIA</sequence>
<evidence type="ECO:0000256" key="3">
    <source>
        <dbReference type="ARBA" id="ARBA00022692"/>
    </source>
</evidence>
<dbReference type="InterPro" id="IPR051401">
    <property type="entry name" value="GtrA_CellWall_Glycosyl"/>
</dbReference>
<dbReference type="GO" id="GO:0000271">
    <property type="term" value="P:polysaccharide biosynthetic process"/>
    <property type="evidence" value="ECO:0007669"/>
    <property type="project" value="InterPro"/>
</dbReference>
<feature type="transmembrane region" description="Helical" evidence="6">
    <location>
        <begin position="69"/>
        <end position="89"/>
    </location>
</feature>
<evidence type="ECO:0000256" key="5">
    <source>
        <dbReference type="ARBA" id="ARBA00023136"/>
    </source>
</evidence>
<dbReference type="PANTHER" id="PTHR38459">
    <property type="entry name" value="PROPHAGE BACTOPRENOL-LINKED GLUCOSE TRANSLOCASE HOMOLOG"/>
    <property type="match status" value="1"/>
</dbReference>
<feature type="domain" description="GtrA/DPMS transmembrane" evidence="7">
    <location>
        <begin position="6"/>
        <end position="118"/>
    </location>
</feature>
<organism evidence="8 9">
    <name type="scientific">Peribacillus faecalis</name>
    <dbReference type="NCBI Taxonomy" id="2772559"/>
    <lineage>
        <taxon>Bacteria</taxon>
        <taxon>Bacillati</taxon>
        <taxon>Bacillota</taxon>
        <taxon>Bacilli</taxon>
        <taxon>Bacillales</taxon>
        <taxon>Bacillaceae</taxon>
        <taxon>Peribacillus</taxon>
    </lineage>
</organism>
<dbReference type="GO" id="GO:0005886">
    <property type="term" value="C:plasma membrane"/>
    <property type="evidence" value="ECO:0007669"/>
    <property type="project" value="TreeGrafter"/>
</dbReference>
<dbReference type="RefSeq" id="WP_190998827.1">
    <property type="nucleotide sequence ID" value="NZ_JACXSI010000032.1"/>
</dbReference>